<evidence type="ECO:0000313" key="2">
    <source>
        <dbReference type="Proteomes" id="UP001062846"/>
    </source>
</evidence>
<evidence type="ECO:0000313" key="1">
    <source>
        <dbReference type="EMBL" id="KAI8525196.1"/>
    </source>
</evidence>
<proteinExistence type="predicted"/>
<dbReference type="Proteomes" id="UP001062846">
    <property type="component" value="Chromosome 13"/>
</dbReference>
<sequence>MRYSRFMDMETDTNPIDWSIVHLLFHRPSVSSIVPPHDGSSLNSQTVQNNIHPILSGIPFASTVDSFQPTLMIQSFGMANRLTPIKNINRNAKNWTAKVKVLGKWSPRSAQCSPVKYQKLLLADAECSEGILLATDFGKGKPVHHSEVINRVQGYWKTVTEPCSLATKDLQEQGLMSLGNLRNFTFSELHVATDYFCSKNILSTGGFGNV</sequence>
<protein>
    <submittedName>
        <fullName evidence="1">Uncharacterized protein</fullName>
    </submittedName>
</protein>
<accession>A0ACC0L9K5</accession>
<organism evidence="1 2">
    <name type="scientific">Rhododendron molle</name>
    <name type="common">Chinese azalea</name>
    <name type="synonym">Azalea mollis</name>
    <dbReference type="NCBI Taxonomy" id="49168"/>
    <lineage>
        <taxon>Eukaryota</taxon>
        <taxon>Viridiplantae</taxon>
        <taxon>Streptophyta</taxon>
        <taxon>Embryophyta</taxon>
        <taxon>Tracheophyta</taxon>
        <taxon>Spermatophyta</taxon>
        <taxon>Magnoliopsida</taxon>
        <taxon>eudicotyledons</taxon>
        <taxon>Gunneridae</taxon>
        <taxon>Pentapetalae</taxon>
        <taxon>asterids</taxon>
        <taxon>Ericales</taxon>
        <taxon>Ericaceae</taxon>
        <taxon>Ericoideae</taxon>
        <taxon>Rhodoreae</taxon>
        <taxon>Rhododendron</taxon>
    </lineage>
</organism>
<reference evidence="1" key="1">
    <citation type="submission" date="2022-02" db="EMBL/GenBank/DDBJ databases">
        <title>Plant Genome Project.</title>
        <authorList>
            <person name="Zhang R.-G."/>
        </authorList>
    </citation>
    <scope>NUCLEOTIDE SEQUENCE</scope>
    <source>
        <strain evidence="1">AT1</strain>
    </source>
</reference>
<keyword evidence="2" id="KW-1185">Reference proteome</keyword>
<gene>
    <name evidence="1" type="ORF">RHMOL_Rhmol13G0210300</name>
</gene>
<dbReference type="EMBL" id="CM046400">
    <property type="protein sequence ID" value="KAI8525196.1"/>
    <property type="molecule type" value="Genomic_DNA"/>
</dbReference>
<comment type="caution">
    <text evidence="1">The sequence shown here is derived from an EMBL/GenBank/DDBJ whole genome shotgun (WGS) entry which is preliminary data.</text>
</comment>
<name>A0ACC0L9K5_RHOML</name>